<keyword evidence="3" id="KW-0539">Nucleus</keyword>
<feature type="coiled-coil region" evidence="4">
    <location>
        <begin position="1028"/>
        <end position="1091"/>
    </location>
</feature>
<feature type="region of interest" description="Disordered" evidence="5">
    <location>
        <begin position="1"/>
        <end position="57"/>
    </location>
</feature>
<feature type="compositionally biased region" description="Pro residues" evidence="5">
    <location>
        <begin position="21"/>
        <end position="31"/>
    </location>
</feature>
<feature type="compositionally biased region" description="Basic and acidic residues" evidence="5">
    <location>
        <begin position="1136"/>
        <end position="1160"/>
    </location>
</feature>
<dbReference type="Proteomes" id="UP000193986">
    <property type="component" value="Unassembled WGS sequence"/>
</dbReference>
<feature type="coiled-coil region" evidence="4">
    <location>
        <begin position="897"/>
        <end position="938"/>
    </location>
</feature>
<feature type="domain" description="NUA/TPR/MLP1-2-like" evidence="6">
    <location>
        <begin position="451"/>
        <end position="546"/>
    </location>
</feature>
<reference evidence="7 8" key="1">
    <citation type="submission" date="2016-07" db="EMBL/GenBank/DDBJ databases">
        <title>Pervasive Adenine N6-methylation of Active Genes in Fungi.</title>
        <authorList>
            <consortium name="DOE Joint Genome Institute"/>
            <person name="Mondo S.J."/>
            <person name="Dannebaum R.O."/>
            <person name="Kuo R.C."/>
            <person name="Labutti K."/>
            <person name="Haridas S."/>
            <person name="Kuo A."/>
            <person name="Salamov A."/>
            <person name="Ahrendt S.R."/>
            <person name="Lipzen A."/>
            <person name="Sullivan W."/>
            <person name="Andreopoulos W.B."/>
            <person name="Clum A."/>
            <person name="Lindquist E."/>
            <person name="Daum C."/>
            <person name="Ramamoorthy G.K."/>
            <person name="Gryganskyi A."/>
            <person name="Culley D."/>
            <person name="Magnuson J.K."/>
            <person name="James T.Y."/>
            <person name="O'Malley M.A."/>
            <person name="Stajich J.E."/>
            <person name="Spatafora J.W."/>
            <person name="Visel A."/>
            <person name="Grigoriev I.V."/>
        </authorList>
    </citation>
    <scope>NUCLEOTIDE SEQUENCE [LARGE SCALE GENOMIC DNA]</scope>
    <source>
        <strain evidence="7 8">68-887.2</strain>
    </source>
</reference>
<feature type="coiled-coil region" evidence="4">
    <location>
        <begin position="977"/>
        <end position="1004"/>
    </location>
</feature>
<keyword evidence="2 4" id="KW-0175">Coiled coil</keyword>
<dbReference type="OrthoDB" id="343070at2759"/>
<evidence type="ECO:0000256" key="5">
    <source>
        <dbReference type="SAM" id="MobiDB-lite"/>
    </source>
</evidence>
<dbReference type="EMBL" id="MCFC01000013">
    <property type="protein sequence ID" value="ORY31757.1"/>
    <property type="molecule type" value="Genomic_DNA"/>
</dbReference>
<dbReference type="GO" id="GO:0005643">
    <property type="term" value="C:nuclear pore"/>
    <property type="evidence" value="ECO:0007669"/>
    <property type="project" value="TreeGrafter"/>
</dbReference>
<feature type="compositionally biased region" description="Low complexity" evidence="5">
    <location>
        <begin position="1261"/>
        <end position="1302"/>
    </location>
</feature>
<evidence type="ECO:0000256" key="4">
    <source>
        <dbReference type="SAM" id="Coils"/>
    </source>
</evidence>
<dbReference type="Gene3D" id="1.10.287.1490">
    <property type="match status" value="2"/>
</dbReference>
<proteinExistence type="predicted"/>
<feature type="compositionally biased region" description="Low complexity" evidence="5">
    <location>
        <begin position="954"/>
        <end position="972"/>
    </location>
</feature>
<comment type="caution">
    <text evidence="7">The sequence shown here is derived from an EMBL/GenBank/DDBJ whole genome shotgun (WGS) entry which is preliminary data.</text>
</comment>
<feature type="compositionally biased region" description="Low complexity" evidence="5">
    <location>
        <begin position="1458"/>
        <end position="1468"/>
    </location>
</feature>
<evidence type="ECO:0000313" key="8">
    <source>
        <dbReference type="Proteomes" id="UP000193986"/>
    </source>
</evidence>
<dbReference type="PANTHER" id="PTHR18898:SF2">
    <property type="entry name" value="NUCLEOPROTEIN TPR"/>
    <property type="match status" value="1"/>
</dbReference>
<feature type="coiled-coil region" evidence="4">
    <location>
        <begin position="626"/>
        <end position="829"/>
    </location>
</feature>
<feature type="region of interest" description="Disordered" evidence="5">
    <location>
        <begin position="1195"/>
        <end position="1478"/>
    </location>
</feature>
<evidence type="ECO:0000256" key="2">
    <source>
        <dbReference type="ARBA" id="ARBA00023054"/>
    </source>
</evidence>
<gene>
    <name evidence="7" type="ORF">BCR39DRAFT_525256</name>
</gene>
<feature type="compositionally biased region" description="Gly residues" evidence="5">
    <location>
        <begin position="1469"/>
        <end position="1478"/>
    </location>
</feature>
<dbReference type="InParanoid" id="A0A1Y2BB93"/>
<feature type="compositionally biased region" description="Low complexity" evidence="5">
    <location>
        <begin position="1"/>
        <end position="20"/>
    </location>
</feature>
<feature type="coiled-coil region" evidence="4">
    <location>
        <begin position="521"/>
        <end position="590"/>
    </location>
</feature>
<dbReference type="PANTHER" id="PTHR18898">
    <property type="entry name" value="NUCLEOPROTEIN TPR-RELATED"/>
    <property type="match status" value="1"/>
</dbReference>
<evidence type="ECO:0000256" key="1">
    <source>
        <dbReference type="ARBA" id="ARBA00004123"/>
    </source>
</evidence>
<feature type="region of interest" description="Disordered" evidence="5">
    <location>
        <begin position="954"/>
        <end position="974"/>
    </location>
</feature>
<keyword evidence="8" id="KW-1185">Reference proteome</keyword>
<dbReference type="STRING" id="71784.A0A1Y2BB93"/>
<accession>A0A1Y2BB93</accession>
<protein>
    <recommendedName>
        <fullName evidence="6">NUA/TPR/MLP1-2-like domain-containing protein</fullName>
    </recommendedName>
</protein>
<feature type="region of interest" description="Disordered" evidence="5">
    <location>
        <begin position="1136"/>
        <end position="1174"/>
    </location>
</feature>
<feature type="compositionally biased region" description="Low complexity" evidence="5">
    <location>
        <begin position="1310"/>
        <end position="1324"/>
    </location>
</feature>
<comment type="subcellular location">
    <subcellularLocation>
        <location evidence="1">Nucleus</location>
    </subcellularLocation>
</comment>
<feature type="compositionally biased region" description="Low complexity" evidence="5">
    <location>
        <begin position="1417"/>
        <end position="1448"/>
    </location>
</feature>
<evidence type="ECO:0000313" key="7">
    <source>
        <dbReference type="EMBL" id="ORY31757.1"/>
    </source>
</evidence>
<name>A0A1Y2BB93_9TREE</name>
<feature type="compositionally biased region" description="Polar residues" evidence="5">
    <location>
        <begin position="1325"/>
        <end position="1337"/>
    </location>
</feature>
<dbReference type="Pfam" id="PF25785">
    <property type="entry name" value="TPR"/>
    <property type="match status" value="1"/>
</dbReference>
<feature type="coiled-coil region" evidence="4">
    <location>
        <begin position="108"/>
        <end position="149"/>
    </location>
</feature>
<dbReference type="InterPro" id="IPR057974">
    <property type="entry name" value="NUA/TPR/MLP1-2-like_dom"/>
</dbReference>
<evidence type="ECO:0000256" key="3">
    <source>
        <dbReference type="ARBA" id="ARBA00023242"/>
    </source>
</evidence>
<organism evidence="7 8">
    <name type="scientific">Naematelia encephala</name>
    <dbReference type="NCBI Taxonomy" id="71784"/>
    <lineage>
        <taxon>Eukaryota</taxon>
        <taxon>Fungi</taxon>
        <taxon>Dikarya</taxon>
        <taxon>Basidiomycota</taxon>
        <taxon>Agaricomycotina</taxon>
        <taxon>Tremellomycetes</taxon>
        <taxon>Tremellales</taxon>
        <taxon>Naemateliaceae</taxon>
        <taxon>Naematelia</taxon>
    </lineage>
</organism>
<dbReference type="GO" id="GO:0006406">
    <property type="term" value="P:mRNA export from nucleus"/>
    <property type="evidence" value="ECO:0007669"/>
    <property type="project" value="TreeGrafter"/>
</dbReference>
<sequence>MSSDPSSASERLAASSEELPNPSPSVPPPDEAPTQGGSAEDVRRQVEQEQALLDAQDKIKSLEVELASIRQEKQRIEGEWNGAVSTTDQMRTQLSTLQSSYHKTTSELAVLQTRVEAIEGEKRELLDEIERLQQRSNRSTQELYALRAQKTDASQKIAHLDVEVSELRMAAESAKFNEERSTQALQAARTEILNISKSSADIEERFGLYRVGKQAEISQLQVEHDSLVARLTAAENSYHSLQRTYNDQSRRLAEAHSNIAALTSAAAAHKANTSMELHRLVEENRVLEKRGDDARAVISEREAELERLTDLQGEKEKVWEDKWKKEERARREAEKRAEDLKIVVERLAMAGGEGNDLSPAAALAGEMRQTGKSYTQFYTDYTIQEGKLRTAENEVARLTSLLDEISQDISEKKPLLDEQAAEHAHAIDRANALAAELASALATRDARELEVRTLKAEAEHHAEEVRSVNATADDLARQVHGLLRQLAIRDDPSLASQTIDGFVAQATGDIITDHLVEFRSIRSLQEQNQKLLKLTRSLMSQLNDREIRRATADSEDVDTGASLDQATETISKLHTQLLDAQKKINEASRERDFFSKLLAKGEGLKWSHNPTSGPLDDGPAPHQQTIDTLRAEIDVVKHRADAEINEARELATKKAEAAGVAEVERAKAEAKATLLEEQRKMLNDTAALQKQDTANLETQLRQLQASISQAHNERRAALEELASKQAETERLRNEAANIRAEKDQLRSAESRLQSDFRTVQSERAKLQQLIENLSGVNSENEKTRAEERIRLNKRIDDLQREATALRTQIEEARAATRAAEQRAEDFDKRLAAATEAVRAEKDAAEALAASRATEITNLQTEVQTANKSAENFKSIGLNWKKRTDTLHIEKATWSTTLASKDQEIASLNQKVENLTKELEGVKQSLSEAEEKLQTAKRADDLKEATVSRLQSELAAAKKVPASATAPATTSPSDEGALASLRAERDDLQKQLTQAQTELETAKSAAASTAVSTAAAVPESSTDTGTVSVASKEAELAQQLAEVQSQKADLEQRYDANVRTVNRANQQFAARNKELTAERVGHIERIEVLEKEIVGLKAQLANASQPSTTTATDANTGSQASIEEAVKAAVSAREAELAAEHNRQLEEAKAAVKTEPTEGEAKQSGPASIPAETAARIAALEKERDELKAKVSELELKVKQLEKQARTAEISRKTLERQKADAETRLKRLEEGGDQAGSTPTAKTAGGAGPGNLSVAATEFKPSTPASSSTPATAKLPTAPTGPAAASPPIAPSAAGAAPARGAARGRARATIRGANRGAAPARANSVLSAVNATLAQASTPTPTPNPLSPTGGTKRPLPEEGEISEPSSSAGGGEPSGSTDILARLQSGTASERGARVLKRPRGAGTARGGPGGRGGAAAAAAARRPSQGTGTANASEATTTSTATTGGDTQGGGAADGTGDNNAAAGDAQGGEEGSGS</sequence>
<feature type="compositionally biased region" description="Low complexity" evidence="5">
    <location>
        <begin position="1235"/>
        <end position="1244"/>
    </location>
</feature>
<dbReference type="GO" id="GO:0017056">
    <property type="term" value="F:structural constituent of nuclear pore"/>
    <property type="evidence" value="ECO:0007669"/>
    <property type="project" value="TreeGrafter"/>
</dbReference>
<feature type="compositionally biased region" description="Gly residues" evidence="5">
    <location>
        <begin position="1406"/>
        <end position="1416"/>
    </location>
</feature>
<evidence type="ECO:0000259" key="6">
    <source>
        <dbReference type="Pfam" id="PF25785"/>
    </source>
</evidence>
<feature type="compositionally biased region" description="Basic and acidic residues" evidence="5">
    <location>
        <begin position="1195"/>
        <end position="1230"/>
    </location>
</feature>